<dbReference type="NCBIfam" id="NF047539">
    <property type="entry name" value="XAC2610_fam"/>
    <property type="match status" value="1"/>
</dbReference>
<dbReference type="RefSeq" id="WP_245096334.1">
    <property type="nucleotide sequence ID" value="NZ_CP095053.1"/>
</dbReference>
<dbReference type="EMBL" id="CP095053">
    <property type="protein sequence ID" value="UOR06946.1"/>
    <property type="molecule type" value="Genomic_DNA"/>
</dbReference>
<dbReference type="Proteomes" id="UP000829925">
    <property type="component" value="Chromosome"/>
</dbReference>
<evidence type="ECO:0008006" key="3">
    <source>
        <dbReference type="Google" id="ProtNLM"/>
    </source>
</evidence>
<gene>
    <name evidence="1" type="ORF">MUN82_07545</name>
</gene>
<reference evidence="1 2" key="1">
    <citation type="submission" date="2022-04" db="EMBL/GenBank/DDBJ databases">
        <title>Hymenobacter sp. isolated from the air.</title>
        <authorList>
            <person name="Won M."/>
            <person name="Lee C.-M."/>
            <person name="Woen H.-Y."/>
            <person name="Kwon S.-W."/>
        </authorList>
    </citation>
    <scope>NUCLEOTIDE SEQUENCE [LARGE SCALE GENOMIC DNA]</scope>
    <source>
        <strain evidence="2">5413 J-13</strain>
    </source>
</reference>
<evidence type="ECO:0000313" key="1">
    <source>
        <dbReference type="EMBL" id="UOR06946.1"/>
    </source>
</evidence>
<dbReference type="AlphaFoldDB" id="A0A8T9T4D8"/>
<evidence type="ECO:0000313" key="2">
    <source>
        <dbReference type="Proteomes" id="UP000829925"/>
    </source>
</evidence>
<keyword evidence="2" id="KW-1185">Reference proteome</keyword>
<dbReference type="InterPro" id="IPR058087">
    <property type="entry name" value="XAC2610_dom"/>
</dbReference>
<organism evidence="1 2">
    <name type="scientific">Hymenobacter aerilatus</name>
    <dbReference type="NCBI Taxonomy" id="2932251"/>
    <lineage>
        <taxon>Bacteria</taxon>
        <taxon>Pseudomonadati</taxon>
        <taxon>Bacteroidota</taxon>
        <taxon>Cytophagia</taxon>
        <taxon>Cytophagales</taxon>
        <taxon>Hymenobacteraceae</taxon>
        <taxon>Hymenobacter</taxon>
    </lineage>
</organism>
<accession>A0A8T9T4D8</accession>
<sequence length="179" mass="19846">MFPLFWVSFLTLPTAVGAPPHAQPLPLPDPRFQYTLSVLTGAPTAPTRTLWVKPARGKRPVQAITLSGPAAQDPTHEVVARDVNFDGQLDLMLTRNRGLVNQTYSYWLYDTSTQRFVFNAAMSSALAGYQITFDAATQHIVTAARFSCCEHETRTYALRPTGALQLVHTKTDKVMAQPR</sequence>
<dbReference type="KEGG" id="haei:MUN82_07545"/>
<name>A0A8T9T4D8_9BACT</name>
<proteinExistence type="predicted"/>
<protein>
    <recommendedName>
        <fullName evidence="3">VCBS repeat-containing protein</fullName>
    </recommendedName>
</protein>